<accession>A0A382PQH1</accession>
<dbReference type="SUPFAM" id="SSF51445">
    <property type="entry name" value="(Trans)glycosidases"/>
    <property type="match status" value="1"/>
</dbReference>
<evidence type="ECO:0000313" key="4">
    <source>
        <dbReference type="EMBL" id="SVC75087.1"/>
    </source>
</evidence>
<dbReference type="GO" id="GO:0008061">
    <property type="term" value="F:chitin binding"/>
    <property type="evidence" value="ECO:0007669"/>
    <property type="project" value="InterPro"/>
</dbReference>
<feature type="non-terminal residue" evidence="4">
    <location>
        <position position="274"/>
    </location>
</feature>
<keyword evidence="2" id="KW-0326">Glycosidase</keyword>
<feature type="non-terminal residue" evidence="4">
    <location>
        <position position="1"/>
    </location>
</feature>
<dbReference type="PROSITE" id="PS51910">
    <property type="entry name" value="GH18_2"/>
    <property type="match status" value="1"/>
</dbReference>
<dbReference type="PANTHER" id="PTHR46290:SF1">
    <property type="entry name" value="DI-N-ACETYLCHITOBIASE"/>
    <property type="match status" value="1"/>
</dbReference>
<dbReference type="GO" id="GO:0009313">
    <property type="term" value="P:oligosaccharide catabolic process"/>
    <property type="evidence" value="ECO:0007669"/>
    <property type="project" value="TreeGrafter"/>
</dbReference>
<gene>
    <name evidence="4" type="ORF">METZ01_LOCUS327941</name>
</gene>
<reference evidence="4" key="1">
    <citation type="submission" date="2018-05" db="EMBL/GenBank/DDBJ databases">
        <authorList>
            <person name="Lanie J.A."/>
            <person name="Ng W.-L."/>
            <person name="Kazmierczak K.M."/>
            <person name="Andrzejewski T.M."/>
            <person name="Davidsen T.M."/>
            <person name="Wayne K.J."/>
            <person name="Tettelin H."/>
            <person name="Glass J.I."/>
            <person name="Rusch D."/>
            <person name="Podicherti R."/>
            <person name="Tsui H.-C.T."/>
            <person name="Winkler M.E."/>
        </authorList>
    </citation>
    <scope>NUCLEOTIDE SEQUENCE</scope>
</reference>
<proteinExistence type="predicted"/>
<organism evidence="4">
    <name type="scientific">marine metagenome</name>
    <dbReference type="NCBI Taxonomy" id="408172"/>
    <lineage>
        <taxon>unclassified sequences</taxon>
        <taxon>metagenomes</taxon>
        <taxon>ecological metagenomes</taxon>
    </lineage>
</organism>
<sequence length="274" mass="30926">LLSFGFGQENFKSIHQIELNYNKENYLEPLFKPYLGPADPIQARRDDPSKKIFGYHPYWQGTKWQSYNYDLLTTIAYFSAETNSTGDLTNLHGWPATDLINKAHANGVEVVLTVTLFDKSDIETLLSHNSYRDRLIKNLLYEVNRAGADGVNIDFESFPESQKNNLVSFVKNLRKSLRDSIPNAQVTLATPAVDWSNAWDFNALATESDGLFIMGYDYHWKGSTTTGPVAPLTGGSYNITNTVNTYLSVTNNNYDKLILGNPYYGYEWPSNSGD</sequence>
<dbReference type="Pfam" id="PF00704">
    <property type="entry name" value="Glyco_hydro_18"/>
    <property type="match status" value="1"/>
</dbReference>
<dbReference type="InterPro" id="IPR017853">
    <property type="entry name" value="GH"/>
</dbReference>
<evidence type="ECO:0000259" key="3">
    <source>
        <dbReference type="PROSITE" id="PS51910"/>
    </source>
</evidence>
<dbReference type="GO" id="GO:0016798">
    <property type="term" value="F:hydrolase activity, acting on glycosyl bonds"/>
    <property type="evidence" value="ECO:0007669"/>
    <property type="project" value="UniProtKB-KW"/>
</dbReference>
<name>A0A382PQH1_9ZZZZ</name>
<dbReference type="InterPro" id="IPR001223">
    <property type="entry name" value="Glyco_hydro18_cat"/>
</dbReference>
<dbReference type="SMART" id="SM00636">
    <property type="entry name" value="Glyco_18"/>
    <property type="match status" value="1"/>
</dbReference>
<protein>
    <recommendedName>
        <fullName evidence="3">GH18 domain-containing protein</fullName>
    </recommendedName>
</protein>
<evidence type="ECO:0000256" key="2">
    <source>
        <dbReference type="ARBA" id="ARBA00023295"/>
    </source>
</evidence>
<evidence type="ECO:0000256" key="1">
    <source>
        <dbReference type="ARBA" id="ARBA00022801"/>
    </source>
</evidence>
<dbReference type="InterPro" id="IPR051887">
    <property type="entry name" value="GH18_Domain-Containing"/>
</dbReference>
<feature type="domain" description="GH18" evidence="3">
    <location>
        <begin position="50"/>
        <end position="274"/>
    </location>
</feature>
<dbReference type="Gene3D" id="3.20.20.80">
    <property type="entry name" value="Glycosidases"/>
    <property type="match status" value="1"/>
</dbReference>
<keyword evidence="1" id="KW-0378">Hydrolase</keyword>
<dbReference type="InterPro" id="IPR011583">
    <property type="entry name" value="Chitinase_II/V-like_cat"/>
</dbReference>
<dbReference type="AlphaFoldDB" id="A0A382PQH1"/>
<dbReference type="EMBL" id="UINC01108751">
    <property type="protein sequence ID" value="SVC75087.1"/>
    <property type="molecule type" value="Genomic_DNA"/>
</dbReference>
<dbReference type="PANTHER" id="PTHR46290">
    <property type="entry name" value="DI-N-ACETYLCHITOBIASE"/>
    <property type="match status" value="1"/>
</dbReference>